<protein>
    <submittedName>
        <fullName evidence="1">Uncharacterized protein</fullName>
    </submittedName>
</protein>
<organism evidence="1">
    <name type="scientific">marine sediment metagenome</name>
    <dbReference type="NCBI Taxonomy" id="412755"/>
    <lineage>
        <taxon>unclassified sequences</taxon>
        <taxon>metagenomes</taxon>
        <taxon>ecological metagenomes</taxon>
    </lineage>
</organism>
<feature type="non-terminal residue" evidence="1">
    <location>
        <position position="1"/>
    </location>
</feature>
<dbReference type="AlphaFoldDB" id="A0A0F9BQT9"/>
<comment type="caution">
    <text evidence="1">The sequence shown here is derived from an EMBL/GenBank/DDBJ whole genome shotgun (WGS) entry which is preliminary data.</text>
</comment>
<gene>
    <name evidence="1" type="ORF">LCGC14_2759920</name>
</gene>
<dbReference type="EMBL" id="LAZR01050697">
    <property type="protein sequence ID" value="KKK86771.1"/>
    <property type="molecule type" value="Genomic_DNA"/>
</dbReference>
<proteinExistence type="predicted"/>
<reference evidence="1" key="1">
    <citation type="journal article" date="2015" name="Nature">
        <title>Complex archaea that bridge the gap between prokaryotes and eukaryotes.</title>
        <authorList>
            <person name="Spang A."/>
            <person name="Saw J.H."/>
            <person name="Jorgensen S.L."/>
            <person name="Zaremba-Niedzwiedzka K."/>
            <person name="Martijn J."/>
            <person name="Lind A.E."/>
            <person name="van Eijk R."/>
            <person name="Schleper C."/>
            <person name="Guy L."/>
            <person name="Ettema T.J."/>
        </authorList>
    </citation>
    <scope>NUCLEOTIDE SEQUENCE</scope>
</reference>
<name>A0A0F9BQT9_9ZZZZ</name>
<sequence>FKGDGVYSEKVEKNFFRYYSGLRFKNISPEDKLILEDYFSSLDLDERLSLPH</sequence>
<accession>A0A0F9BQT9</accession>
<evidence type="ECO:0000313" key="1">
    <source>
        <dbReference type="EMBL" id="KKK86771.1"/>
    </source>
</evidence>